<protein>
    <submittedName>
        <fullName evidence="2">Peptide ABC transporter substrate-binding protein</fullName>
    </submittedName>
</protein>
<sequence length="560" mass="60792">MSARNPLNAPISRRAMLAGSTVAAAAALAGCKKSDADGTAASTGGSSDAVLTYHIENPTGIEPYTLEDENAVAVAFNLFDALTYYDYKTGELTDLVAESHTHSDDDTVWTFKIRKGTKFHDGSEVTAKSFAYAWRRLCNPSTGEQPSNVSYHLAMVKGYEDVTAGSATELSGVACPDDYTLQVELSQPYADFDYVCAAPVLSPVPEGAGAGDDYTAFAHSPIGNGPFKMKGEWEDGQYVEAEAFADYANGEAPKVAGVRFNIYKDSNTAYKELDAGSLDCSLVPITATKQAKDSYGESEDGYTATPDHQFLGGAMLYTQFLAFNVNDPVMSDVRVRQALSLAINRQAICDAIYEGSAQPADDILPSSMEGYREGAWAYAAYDPDKAAQLLDEAGYAADANGKRNLSFKFMTNAANTQDEYQSMQADWQKLGIDVEIDKVEYAAMYQSYLDGTYSVGARAWYADYPIADNYLYPLFHTGNGDNVSHFADDKFEQLIDAARATADHDERVKAMQAANDYVSELVPYAPLNYRALARCTDRRVSSLTVTPQILPLLSEASISE</sequence>
<dbReference type="InterPro" id="IPR039424">
    <property type="entry name" value="SBP_5"/>
</dbReference>
<dbReference type="RefSeq" id="WP_126421450.1">
    <property type="nucleotide sequence ID" value="NZ_AP019367.1"/>
</dbReference>
<dbReference type="PANTHER" id="PTHR30290:SF83">
    <property type="entry name" value="ABC TRANSPORTER SUBSTRATE-BINDING PROTEIN"/>
    <property type="match status" value="1"/>
</dbReference>
<dbReference type="GO" id="GO:0042597">
    <property type="term" value="C:periplasmic space"/>
    <property type="evidence" value="ECO:0007669"/>
    <property type="project" value="UniProtKB-ARBA"/>
</dbReference>
<dbReference type="PANTHER" id="PTHR30290">
    <property type="entry name" value="PERIPLASMIC BINDING COMPONENT OF ABC TRANSPORTER"/>
    <property type="match status" value="1"/>
</dbReference>
<dbReference type="GO" id="GO:0015833">
    <property type="term" value="P:peptide transport"/>
    <property type="evidence" value="ECO:0007669"/>
    <property type="project" value="TreeGrafter"/>
</dbReference>
<proteinExistence type="predicted"/>
<dbReference type="PROSITE" id="PS51318">
    <property type="entry name" value="TAT"/>
    <property type="match status" value="1"/>
</dbReference>
<dbReference type="AlphaFoldDB" id="A0A3G9JX18"/>
<dbReference type="Gene3D" id="3.40.190.10">
    <property type="entry name" value="Periplasmic binding protein-like II"/>
    <property type="match status" value="1"/>
</dbReference>
<dbReference type="KEGG" id="pcat:Pcatena_05650"/>
<dbReference type="Proteomes" id="UP000273154">
    <property type="component" value="Chromosome"/>
</dbReference>
<dbReference type="InterPro" id="IPR030678">
    <property type="entry name" value="Peptide/Ni-bd"/>
</dbReference>
<dbReference type="CDD" id="cd00995">
    <property type="entry name" value="PBP2_NikA_DppA_OppA_like"/>
    <property type="match status" value="1"/>
</dbReference>
<dbReference type="InterPro" id="IPR000914">
    <property type="entry name" value="SBP_5_dom"/>
</dbReference>
<dbReference type="Gene3D" id="3.90.76.10">
    <property type="entry name" value="Dipeptide-binding Protein, Domain 1"/>
    <property type="match status" value="1"/>
</dbReference>
<reference evidence="3" key="1">
    <citation type="submission" date="2018-11" db="EMBL/GenBank/DDBJ databases">
        <title>Comparative genomics of Parolsenella catena and Libanicoccus massiliensis: Reclassification of Libanicoccus massiliensis as Parolsenella massiliensis comb. nov.</title>
        <authorList>
            <person name="Sakamoto M."/>
            <person name="Ikeyama N."/>
            <person name="Murakami T."/>
            <person name="Mori H."/>
            <person name="Yuki M."/>
            <person name="Ohkuma M."/>
        </authorList>
    </citation>
    <scope>NUCLEOTIDE SEQUENCE [LARGE SCALE GENOMIC DNA]</scope>
    <source>
        <strain evidence="3">JCM 31932</strain>
    </source>
</reference>
<dbReference type="SUPFAM" id="SSF53850">
    <property type="entry name" value="Periplasmic binding protein-like II"/>
    <property type="match status" value="1"/>
</dbReference>
<dbReference type="PIRSF" id="PIRSF002741">
    <property type="entry name" value="MppA"/>
    <property type="match status" value="1"/>
</dbReference>
<dbReference type="GO" id="GO:0043190">
    <property type="term" value="C:ATP-binding cassette (ABC) transporter complex"/>
    <property type="evidence" value="ECO:0007669"/>
    <property type="project" value="InterPro"/>
</dbReference>
<dbReference type="GeneID" id="88848699"/>
<accession>A0A3G9JX18</accession>
<gene>
    <name evidence="2" type="primary">oppA_3</name>
    <name evidence="2" type="ORF">Pcatena_05650</name>
</gene>
<evidence type="ECO:0000313" key="3">
    <source>
        <dbReference type="Proteomes" id="UP000273154"/>
    </source>
</evidence>
<dbReference type="GO" id="GO:1904680">
    <property type="term" value="F:peptide transmembrane transporter activity"/>
    <property type="evidence" value="ECO:0007669"/>
    <property type="project" value="TreeGrafter"/>
</dbReference>
<name>A0A3G9JX18_9ACTN</name>
<dbReference type="PROSITE" id="PS51257">
    <property type="entry name" value="PROKAR_LIPOPROTEIN"/>
    <property type="match status" value="1"/>
</dbReference>
<keyword evidence="3" id="KW-1185">Reference proteome</keyword>
<evidence type="ECO:0000313" key="2">
    <source>
        <dbReference type="EMBL" id="BBH49978.1"/>
    </source>
</evidence>
<dbReference type="Pfam" id="PF00496">
    <property type="entry name" value="SBP_bac_5"/>
    <property type="match status" value="1"/>
</dbReference>
<organism evidence="2 3">
    <name type="scientific">Parolsenella catena</name>
    <dbReference type="NCBI Taxonomy" id="2003188"/>
    <lineage>
        <taxon>Bacteria</taxon>
        <taxon>Bacillati</taxon>
        <taxon>Actinomycetota</taxon>
        <taxon>Coriobacteriia</taxon>
        <taxon>Coriobacteriales</taxon>
        <taxon>Atopobiaceae</taxon>
        <taxon>Parolsenella</taxon>
    </lineage>
</organism>
<dbReference type="Gene3D" id="3.10.105.10">
    <property type="entry name" value="Dipeptide-binding Protein, Domain 3"/>
    <property type="match status" value="1"/>
</dbReference>
<feature type="domain" description="Solute-binding protein family 5" evidence="1">
    <location>
        <begin position="94"/>
        <end position="481"/>
    </location>
</feature>
<dbReference type="OrthoDB" id="9764591at2"/>
<dbReference type="InterPro" id="IPR006311">
    <property type="entry name" value="TAT_signal"/>
</dbReference>
<evidence type="ECO:0000259" key="1">
    <source>
        <dbReference type="Pfam" id="PF00496"/>
    </source>
</evidence>
<dbReference type="EMBL" id="AP019367">
    <property type="protein sequence ID" value="BBH49978.1"/>
    <property type="molecule type" value="Genomic_DNA"/>
</dbReference>